<keyword evidence="4" id="KW-0808">Transferase</keyword>
<dbReference type="NCBIfam" id="NF002621">
    <property type="entry name" value="PRK02287.1"/>
    <property type="match status" value="1"/>
</dbReference>
<dbReference type="InterPro" id="IPR007209">
    <property type="entry name" value="RNaseL-inhib-like_metal-bd_dom"/>
</dbReference>
<evidence type="ECO:0008006" key="9">
    <source>
        <dbReference type="Google" id="ProtNLM"/>
    </source>
</evidence>
<gene>
    <name evidence="8" type="ORF">S01H4_04054</name>
</gene>
<keyword evidence="2" id="KW-0690">Ribosome biogenesis</keyword>
<dbReference type="EMBL" id="BART01001052">
    <property type="protein sequence ID" value="GAG61259.1"/>
    <property type="molecule type" value="Genomic_DNA"/>
</dbReference>
<evidence type="ECO:0000256" key="3">
    <source>
        <dbReference type="ARBA" id="ARBA00022552"/>
    </source>
</evidence>
<feature type="domain" description="RNase L inhibitor RLI-like possible metal-binding" evidence="7">
    <location>
        <begin position="12"/>
        <end position="38"/>
    </location>
</feature>
<dbReference type="Pfam" id="PF04034">
    <property type="entry name" value="Ribo_biogen_C"/>
    <property type="match status" value="1"/>
</dbReference>
<evidence type="ECO:0000256" key="4">
    <source>
        <dbReference type="ARBA" id="ARBA00022679"/>
    </source>
</evidence>
<evidence type="ECO:0000256" key="1">
    <source>
        <dbReference type="ARBA" id="ARBA00022490"/>
    </source>
</evidence>
<comment type="caution">
    <text evidence="8">The sequence shown here is derived from an EMBL/GenBank/DDBJ whole genome shotgun (WGS) entry which is preliminary data.</text>
</comment>
<proteinExistence type="predicted"/>
<evidence type="ECO:0000256" key="5">
    <source>
        <dbReference type="ARBA" id="ARBA00022691"/>
    </source>
</evidence>
<dbReference type="Pfam" id="PF04068">
    <property type="entry name" value="Fer4_RLI"/>
    <property type="match status" value="1"/>
</dbReference>
<dbReference type="AlphaFoldDB" id="X0YWK8"/>
<dbReference type="InterPro" id="IPR022968">
    <property type="entry name" value="Tsr3-like"/>
</dbReference>
<dbReference type="InterPro" id="IPR007177">
    <property type="entry name" value="Tsr3_C"/>
</dbReference>
<dbReference type="PANTHER" id="PTHR20426">
    <property type="entry name" value="RIBOSOME BIOGENESIS PROTEIN TSR3 HOMOLOG"/>
    <property type="match status" value="1"/>
</dbReference>
<dbReference type="GO" id="GO:0106388">
    <property type="term" value="F:rRNA small subunit aminocarboxypropyltransferase activity"/>
    <property type="evidence" value="ECO:0007669"/>
    <property type="project" value="InterPro"/>
</dbReference>
<evidence type="ECO:0000259" key="7">
    <source>
        <dbReference type="Pfam" id="PF04068"/>
    </source>
</evidence>
<name>X0YWK8_9ZZZZ</name>
<evidence type="ECO:0000259" key="6">
    <source>
        <dbReference type="Pfam" id="PF04034"/>
    </source>
</evidence>
<protein>
    <recommendedName>
        <fullName evidence="9">16S rRNA aminocarboxypropyltransferase</fullName>
    </recommendedName>
</protein>
<keyword evidence="3" id="KW-0698">rRNA processing</keyword>
<dbReference type="GO" id="GO:0006364">
    <property type="term" value="P:rRNA processing"/>
    <property type="evidence" value="ECO:0007669"/>
    <property type="project" value="UniProtKB-KW"/>
</dbReference>
<organism evidence="8">
    <name type="scientific">marine sediment metagenome</name>
    <dbReference type="NCBI Taxonomy" id="412755"/>
    <lineage>
        <taxon>unclassified sequences</taxon>
        <taxon>metagenomes</taxon>
        <taxon>ecological metagenomes</taxon>
    </lineage>
</organism>
<reference evidence="8" key="1">
    <citation type="journal article" date="2014" name="Front. Microbiol.">
        <title>High frequency of phylogenetically diverse reductive dehalogenase-homologous genes in deep subseafloor sedimentary metagenomes.</title>
        <authorList>
            <person name="Kawai M."/>
            <person name="Futagami T."/>
            <person name="Toyoda A."/>
            <person name="Takaki Y."/>
            <person name="Nishi S."/>
            <person name="Hori S."/>
            <person name="Arai W."/>
            <person name="Tsubouchi T."/>
            <person name="Morono Y."/>
            <person name="Uchiyama I."/>
            <person name="Ito T."/>
            <person name="Fujiyama A."/>
            <person name="Inagaki F."/>
            <person name="Takami H."/>
        </authorList>
    </citation>
    <scope>NUCLEOTIDE SEQUENCE</scope>
    <source>
        <strain evidence="8">Expedition CK06-06</strain>
    </source>
</reference>
<accession>X0YWK8</accession>
<keyword evidence="5" id="KW-0949">S-adenosyl-L-methionine</keyword>
<dbReference type="PANTHER" id="PTHR20426:SF0">
    <property type="entry name" value="18S RRNA AMINOCARBOXYPROPYLTRANSFERASE"/>
    <property type="match status" value="1"/>
</dbReference>
<evidence type="ECO:0000313" key="8">
    <source>
        <dbReference type="EMBL" id="GAG61259.1"/>
    </source>
</evidence>
<feature type="domain" description="16S/18S rRNA aminocarboxypropyltransferase Tsr3 C-terminal" evidence="6">
    <location>
        <begin position="51"/>
        <end position="152"/>
    </location>
</feature>
<evidence type="ECO:0000256" key="2">
    <source>
        <dbReference type="ARBA" id="ARBA00022517"/>
    </source>
</evidence>
<keyword evidence="1" id="KW-0963">Cytoplasm</keyword>
<sequence>MIKSKSEEAVPKLFCLHFNECDRKKCTALKLARLNLVEILSKIKGRKLNAIILNPFSKKELNVTDREDIIRYGLIVVDCSWKRIFNQKEFNFKNSRKLPPLIAANPVNYGKWEKLSSVEALAAALYITNFNMCGDLLLSKFSWGVEFKNINNFQ</sequence>